<accession>A0A4V1LS44</accession>
<comment type="caution">
    <text evidence="3">The sequence shown here is derived from an EMBL/GenBank/DDBJ whole genome shotgun (WGS) entry which is preliminary data.</text>
</comment>
<feature type="signal peptide" evidence="2">
    <location>
        <begin position="1"/>
        <end position="19"/>
    </location>
</feature>
<dbReference type="Proteomes" id="UP000290287">
    <property type="component" value="Unassembled WGS sequence"/>
</dbReference>
<evidence type="ECO:0000313" key="3">
    <source>
        <dbReference type="EMBL" id="RXJ70408.1"/>
    </source>
</evidence>
<dbReference type="RefSeq" id="WP_129124258.1">
    <property type="nucleotide sequence ID" value="NZ_PEIB01000050.1"/>
</dbReference>
<keyword evidence="4" id="KW-1185">Reference proteome</keyword>
<keyword evidence="1 2" id="KW-0732">Signal</keyword>
<feature type="chain" id="PRO_5020687539" evidence="2">
    <location>
        <begin position="20"/>
        <end position="121"/>
    </location>
</feature>
<dbReference type="SUPFAM" id="SSF101756">
    <property type="entry name" value="Hypothetical protein YgiW"/>
    <property type="match status" value="1"/>
</dbReference>
<organism evidence="3 4">
    <name type="scientific">Veronia nyctiphanis</name>
    <dbReference type="NCBI Taxonomy" id="1278244"/>
    <lineage>
        <taxon>Bacteria</taxon>
        <taxon>Pseudomonadati</taxon>
        <taxon>Pseudomonadota</taxon>
        <taxon>Gammaproteobacteria</taxon>
        <taxon>Vibrionales</taxon>
        <taxon>Vibrionaceae</taxon>
        <taxon>Veronia</taxon>
    </lineage>
</organism>
<dbReference type="Gene3D" id="2.40.50.200">
    <property type="entry name" value="Bacterial OB-fold"/>
    <property type="match status" value="1"/>
</dbReference>
<evidence type="ECO:0000256" key="2">
    <source>
        <dbReference type="SAM" id="SignalP"/>
    </source>
</evidence>
<dbReference type="InterPro" id="IPR036700">
    <property type="entry name" value="BOBF_sf"/>
</dbReference>
<reference evidence="3 4" key="1">
    <citation type="submission" date="2017-10" db="EMBL/GenBank/DDBJ databases">
        <title>Nyctiphanis sp. nov., isolated from the stomach of the euphausiid Nyctiphanes simplex (Hansen, 1911) in the Gulf of California.</title>
        <authorList>
            <person name="Gomez-Gil B."/>
            <person name="Aguilar-Mendez M."/>
            <person name="Lopez-Cortes A."/>
            <person name="Gomez-Gutierrez J."/>
            <person name="Roque A."/>
            <person name="Lang E."/>
            <person name="Gonzalez-Castillo A."/>
        </authorList>
    </citation>
    <scope>NUCLEOTIDE SEQUENCE [LARGE SCALE GENOMIC DNA]</scope>
    <source>
        <strain evidence="3 4">CAIM 600</strain>
    </source>
</reference>
<name>A0A4V1LS44_9GAMM</name>
<dbReference type="Pfam" id="PF04076">
    <property type="entry name" value="BOF"/>
    <property type="match status" value="1"/>
</dbReference>
<protein>
    <submittedName>
        <fullName evidence="3">TIGR00156 family protein</fullName>
    </submittedName>
</protein>
<dbReference type="NCBIfam" id="NF033674">
    <property type="entry name" value="stress_OB_fold"/>
    <property type="match status" value="1"/>
</dbReference>
<gene>
    <name evidence="3" type="ORF">CS022_23315</name>
</gene>
<evidence type="ECO:0000256" key="1">
    <source>
        <dbReference type="ARBA" id="ARBA00022729"/>
    </source>
</evidence>
<proteinExistence type="predicted"/>
<dbReference type="AlphaFoldDB" id="A0A4V1LS44"/>
<dbReference type="OrthoDB" id="598245at2"/>
<dbReference type="EMBL" id="PEIB01000050">
    <property type="protein sequence ID" value="RXJ70408.1"/>
    <property type="molecule type" value="Genomic_DNA"/>
</dbReference>
<dbReference type="PANTHER" id="PTHR36571:SF1">
    <property type="entry name" value="PROTEIN YGIW"/>
    <property type="match status" value="1"/>
</dbReference>
<dbReference type="InterPro" id="IPR005220">
    <property type="entry name" value="CarO-like"/>
</dbReference>
<sequence>MKVMFIPALFVFISASVFSAHHEVKGGFKGPSAKKAIQTIAEAKKASDDTDVVLTGNIVSSLGGDDYMFRDDTGDIEVDIDHHLWSGIKATPETRLIVKGEVDKDWNHVSIDVNSLTLAGK</sequence>
<dbReference type="PANTHER" id="PTHR36571">
    <property type="entry name" value="PROTEIN YGIW"/>
    <property type="match status" value="1"/>
</dbReference>
<evidence type="ECO:0000313" key="4">
    <source>
        <dbReference type="Proteomes" id="UP000290287"/>
    </source>
</evidence>